<dbReference type="AlphaFoldDB" id="A0A1G2CNP8"/>
<proteinExistence type="predicted"/>
<dbReference type="EMBL" id="MHLE01000013">
    <property type="protein sequence ID" value="OGZ02995.1"/>
    <property type="molecule type" value="Genomic_DNA"/>
</dbReference>
<protein>
    <recommendedName>
        <fullName evidence="4">Type 4 fimbrial biogenesis protein PilX N-terminal domain-containing protein</fullName>
    </recommendedName>
</protein>
<feature type="transmembrane region" description="Helical" evidence="1">
    <location>
        <begin position="15"/>
        <end position="40"/>
    </location>
</feature>
<evidence type="ECO:0000313" key="3">
    <source>
        <dbReference type="Proteomes" id="UP000178599"/>
    </source>
</evidence>
<evidence type="ECO:0000256" key="1">
    <source>
        <dbReference type="SAM" id="Phobius"/>
    </source>
</evidence>
<keyword evidence="1" id="KW-1133">Transmembrane helix</keyword>
<gene>
    <name evidence="2" type="ORF">A2390_01205</name>
</gene>
<sequence>MTEIKKRGRRKEGQVMFLTVVVLGAIIASVTTIAGLLMSYQIKRSADIASSQKAIFAADAGVECMMYQLFSVGVAGGQEAKGACGGDGALSNGAYFEILVEPNKEKTFPNSFISTGYYGSSVRSMQIKFIKV</sequence>
<reference evidence="2 3" key="1">
    <citation type="journal article" date="2016" name="Nat. Commun.">
        <title>Thousands of microbial genomes shed light on interconnected biogeochemical processes in an aquifer system.</title>
        <authorList>
            <person name="Anantharaman K."/>
            <person name="Brown C.T."/>
            <person name="Hug L.A."/>
            <person name="Sharon I."/>
            <person name="Castelle C.J."/>
            <person name="Probst A.J."/>
            <person name="Thomas B.C."/>
            <person name="Singh A."/>
            <person name="Wilkins M.J."/>
            <person name="Karaoz U."/>
            <person name="Brodie E.L."/>
            <person name="Williams K.H."/>
            <person name="Hubbard S.S."/>
            <person name="Banfield J.F."/>
        </authorList>
    </citation>
    <scope>NUCLEOTIDE SEQUENCE [LARGE SCALE GENOMIC DNA]</scope>
</reference>
<keyword evidence="1" id="KW-0472">Membrane</keyword>
<evidence type="ECO:0000313" key="2">
    <source>
        <dbReference type="EMBL" id="OGZ02995.1"/>
    </source>
</evidence>
<comment type="caution">
    <text evidence="2">The sequence shown here is derived from an EMBL/GenBank/DDBJ whole genome shotgun (WGS) entry which is preliminary data.</text>
</comment>
<organism evidence="2 3">
    <name type="scientific">Candidatus Liptonbacteria bacterium RIFOXYB1_FULL_36_10</name>
    <dbReference type="NCBI Taxonomy" id="1798654"/>
    <lineage>
        <taxon>Bacteria</taxon>
        <taxon>Candidatus Liptoniibacteriota</taxon>
    </lineage>
</organism>
<accession>A0A1G2CNP8</accession>
<dbReference type="Proteomes" id="UP000178599">
    <property type="component" value="Unassembled WGS sequence"/>
</dbReference>
<evidence type="ECO:0008006" key="4">
    <source>
        <dbReference type="Google" id="ProtNLM"/>
    </source>
</evidence>
<keyword evidence="1" id="KW-0812">Transmembrane</keyword>
<name>A0A1G2CNP8_9BACT</name>